<dbReference type="Proteomes" id="UP000800094">
    <property type="component" value="Unassembled WGS sequence"/>
</dbReference>
<feature type="region of interest" description="Disordered" evidence="1">
    <location>
        <begin position="239"/>
        <end position="261"/>
    </location>
</feature>
<dbReference type="AlphaFoldDB" id="A0A6A6IWW7"/>
<organism evidence="2 3">
    <name type="scientific">Trematosphaeria pertusa</name>
    <dbReference type="NCBI Taxonomy" id="390896"/>
    <lineage>
        <taxon>Eukaryota</taxon>
        <taxon>Fungi</taxon>
        <taxon>Dikarya</taxon>
        <taxon>Ascomycota</taxon>
        <taxon>Pezizomycotina</taxon>
        <taxon>Dothideomycetes</taxon>
        <taxon>Pleosporomycetidae</taxon>
        <taxon>Pleosporales</taxon>
        <taxon>Massarineae</taxon>
        <taxon>Trematosphaeriaceae</taxon>
        <taxon>Trematosphaeria</taxon>
    </lineage>
</organism>
<dbReference type="GeneID" id="54579923"/>
<evidence type="ECO:0000256" key="1">
    <source>
        <dbReference type="SAM" id="MobiDB-lite"/>
    </source>
</evidence>
<gene>
    <name evidence="2" type="ORF">BU26DRAFT_501846</name>
</gene>
<evidence type="ECO:0000313" key="2">
    <source>
        <dbReference type="EMBL" id="KAF2253703.1"/>
    </source>
</evidence>
<dbReference type="EMBL" id="ML987191">
    <property type="protein sequence ID" value="KAF2253703.1"/>
    <property type="molecule type" value="Genomic_DNA"/>
</dbReference>
<reference evidence="2" key="1">
    <citation type="journal article" date="2020" name="Stud. Mycol.">
        <title>101 Dothideomycetes genomes: a test case for predicting lifestyles and emergence of pathogens.</title>
        <authorList>
            <person name="Haridas S."/>
            <person name="Albert R."/>
            <person name="Binder M."/>
            <person name="Bloem J."/>
            <person name="Labutti K."/>
            <person name="Salamov A."/>
            <person name="Andreopoulos B."/>
            <person name="Baker S."/>
            <person name="Barry K."/>
            <person name="Bills G."/>
            <person name="Bluhm B."/>
            <person name="Cannon C."/>
            <person name="Castanera R."/>
            <person name="Culley D."/>
            <person name="Daum C."/>
            <person name="Ezra D."/>
            <person name="Gonzalez J."/>
            <person name="Henrissat B."/>
            <person name="Kuo A."/>
            <person name="Liang C."/>
            <person name="Lipzen A."/>
            <person name="Lutzoni F."/>
            <person name="Magnuson J."/>
            <person name="Mondo S."/>
            <person name="Nolan M."/>
            <person name="Ohm R."/>
            <person name="Pangilinan J."/>
            <person name="Park H.-J."/>
            <person name="Ramirez L."/>
            <person name="Alfaro M."/>
            <person name="Sun H."/>
            <person name="Tritt A."/>
            <person name="Yoshinaga Y."/>
            <person name="Zwiers L.-H."/>
            <person name="Turgeon B."/>
            <person name="Goodwin S."/>
            <person name="Spatafora J."/>
            <person name="Crous P."/>
            <person name="Grigoriev I."/>
        </authorList>
    </citation>
    <scope>NUCLEOTIDE SEQUENCE</scope>
    <source>
        <strain evidence="2">CBS 122368</strain>
    </source>
</reference>
<dbReference type="RefSeq" id="XP_033688707.1">
    <property type="nucleotide sequence ID" value="XM_033826593.1"/>
</dbReference>
<name>A0A6A6IWW7_9PLEO</name>
<proteinExistence type="predicted"/>
<feature type="compositionally biased region" description="Basic and acidic residues" evidence="1">
    <location>
        <begin position="251"/>
        <end position="261"/>
    </location>
</feature>
<keyword evidence="3" id="KW-1185">Reference proteome</keyword>
<feature type="region of interest" description="Disordered" evidence="1">
    <location>
        <begin position="1"/>
        <end position="24"/>
    </location>
</feature>
<protein>
    <submittedName>
        <fullName evidence="2">Uncharacterized protein</fullName>
    </submittedName>
</protein>
<evidence type="ECO:0000313" key="3">
    <source>
        <dbReference type="Proteomes" id="UP000800094"/>
    </source>
</evidence>
<sequence length="261" mass="28201">MCKREPGHRSLSHTGLTGRYGGPSQKLPTDFGAFTASSIPRGCGITPGLTGFLPTVVCLVPWGSWDREAQLEHAGNPTTFGPIRGTISTSSLRRRCGFTNRNIERSSNSGEQFSRSTSTIAGLRTAVNHPTAPPYDTPRVLFIMGPLVFLGWYLALGRAICSSRGFLYGPSLIPKAIPIGRHETRSLRPLIDVHTSPPVEVQLLSIRIPAPATAFVADNSGVVDRRMFESGAAARMPARLSSTKRTFAPDSSKRSDSGRRL</sequence>
<accession>A0A6A6IWW7</accession>